<feature type="compositionally biased region" description="Basic and acidic residues" evidence="3">
    <location>
        <begin position="3050"/>
        <end position="3065"/>
    </location>
</feature>
<sequence>MPSPSHLLLRLFLLCLLPMGSLSEDVPAPTCFTFGLYDEWGDGWGSSVELSTVAVDSTPGYQAVTGLNLGSGDYEGVDWCTTNAGCFDISLECTSSWGCSYMNEVYWSLKLGDDFVSWGGLWPDPPHSNTLRPDGYNPNSGSTFQDNGLEVTRVCLPYPAVATDAPTPAPTPEGFTPAPTPTPAPTLEATCFTFELKDSYDDGWIESYGEVALKAEPVVSAPGSTSKTGMTLAGGSSGTEEWCTANDGCYDITFECVGSCYYSDEASWVLKLGGDEVTSGGGTYIGDPVVSRVCFPFSVTEAPTAAPTFTPAPTATPAESVCFDLKLYDSYGDGWCGSVACTSLSVTSTSPGFSNTEYVDIVINDYWGGELDTFGYPDISQATTEICMPNSGTYSFTFTNGDGYATEASFKLFYSGKEFDSGSGPGTTIVTLGVDFTLSPTVSPTLAPTQEPTMGATVSMMPTATTETFTLKMYDSTGNGWRDAVTLEIDFKGSEREQIFTLDEAMDFYAAACEQVSTHCDFTSRNVMLQNDGDFDIVLKLDSDHGNQADLGEASYELIDLASGLLVATGKGGDLKSTFTLPFSSANAVAAITAAPTAAPVCDVIDCDNDCLLNDFYWGYNYTDMLLDSICHYGYSGYTSYTNFDCKRLNYDNGACDETLSISGSICTSELSFTGSMPFVSRHCCDVMKELETTFGSDYDYGLGNTETALESLGSILCNSKCFLEARKVALSISSDLSVALNGFCGVDTEAPTLSPTLSPTPEGQTKAPTQAPTLCGGFIDCTGSCFQQDSTYCSNYDLGCDGFVASWTSDSVCDDSTWGSPNFACKEYNYDGGACDVPLDFTDCDGTDYYAEDCVDLGFDTCTDYKDSKKGDGTCDSMFLCADHDFDSGDCASMECVIAGVSMGYTSGECCVSLETAANMIFEGTFSSTSYANAGYCGRGCGPISVVGMNIVDMLLQTNTQEEFIQECLLLGVDLRGGISSGVTNSSVNAGDPDFRFTADGGFVGWSEDSVPANTTMSSDVVVLEMDLLIPFTISRQDVDQTIAFPVSKTIELVNELVASGIDGVGEGDIFMQFRAPTSEETARRLSSTSRALADTMCTVLTFPIAIVSPECCTKIEGAAIPLYIDPTASSASFADSTLCAGNCYDAVIQTMLLAESQLPDRDLVQPFVDECYANHGGSGTINTPAPTGAPTMAPTIPEATPAPTTTDTELIAEVLMTPRFDKDYFDTRTYVEVVRSVLYDTRQAAFGSAIMKNTTLVSWSADTISLNVESTKAGQNDNLNCLFLGAFPLGITDYDCCLTLNTMAPRMFFADSSSITSTAFFANEATCAGSCALTTISALQKAEEPPFDKGDAAQPFIDACYDVFTSDLQDLYPKSTEAPTAAPVLECEVGGVPLGYPSELCCTYIEDHGVDLLSGYSNIVDFVGNSSSLLCKTNECQDSTKRFLSLYPPSPTRNYQVDFINICDGKLADSTMDCFVPNPGDPDGPVVELGVISRDCCNNVKRLTNIIIDYKDQDGGIGADLSPQFAKANTCGDECKAAMDAILVASEQLLGITTLLSPFDTECEKLEVCTALGNDLGMTTSTCCTDLNAVAATILSGGKGDVAANAQRCDTRWACFDKFALALGYAEQQLDLELVLQPFIDHCEPFQDQVVDIIEGYEFDTIDATSDLDEAFESLENIPNYGKVLQKFCNYPTTCETDDLSCIADILGVDSIHHPSFLVLFSGLCPCVETQGSSSSCSACEAKVTETVALCLAQTFIDVTVEASMDASGIDVPEAGSVELLLLVTVLEEAIKWTVGDKSSDVKIKSIGGMPVNQRRALEGSTTIEFSITSPLPCADSSCSEASSMGSEKLSQYNSALAEKTGSSCTHRCFSSNVAAAATLVEMKNPDLDVDWSAMSDLSESLTVESVSVDEEVDFGEVSNDFPNFASQEPVINEDGEDDDGDGYPCDLTVATDDPSSCTQFVSSVNLYGADPLTKRITYSNYDEKEFGRLMEPENPLIGDGAMMITISEHEVLYLESISSSPPHTHYNIKVKKYDYRTSQISDLVTTTSSYDPAALRKSRYSEHFYLVLRYSIEKYDFEGTKIKDIDTSSTSIRNIDVSQVPGATTGALKEKLFFLGSNGKVYYVCDDDYTSSCSFSGREMLFAQDVYSSIASSSSSSSCSSSMLPLSITIIPDLSGVLDFTVILPAGGAIAWVTSEGDLVGDFAALIPGYSDTYEAYYDEGRNIVFLGEYSYGTPRAVTSTGVYLGTVGPDPGYHASSTALSIRPGPFAQQSTYATPSNVIAGTALNVTIVTKDYLGTVWTKDSSGNLEMKAYGTASSGAALIFEGQVSQVDSSTGTYRGWVVFEKAGAYTVGVTEGPGKLKLLSTDGSSDLQAVTVKAAATAAKQSLLLISPSCAVLVAGSSCLIEVAPKDEFGNSKDDASAVDVFTISVFDSVGQPVVNTSAPMLFVSTVSLVKYGLLASDLEDTAGKYTVEVKKDGVMIAGSPTQIAVVTADFDVSKATVDAETRGEYDPSDKTQEFEISLYDSYDNFIMAKQTHLDSLQVKWYRPTPEISDAGGDGNEITDIFTNFTVSFSPSGGILVHFVDPSSATLDLSVGLSFALDTGTESILNPDTGQPRFTILYARTIISEGLGSFVGADIAKLSIGFLAGLGLTLSIAYEARRRGENVVESLAFVVKGLFVTLVEFIMGLADIISDIFSAFLIWTTTFDSVTKEVRLVYAIAALFGFGPSMYMLREIMQRVQFELNYHGDNRAKSEEILKQHSKLTLSLTDATGFIVVSDLTKQDLLKLMRSSMKHHGKELNDKLHTSTGRAKVFMSKMCVLFLEDILMFIMNVYILSFLQNPDNEDYEEFLRSSLRPTLELSILISVASISSKAINLKHILTVVNVQKSDAADALDSLQKMETTLPQLEAEEKEWDIERLRIALAILVGTTRTDIKLKWDDKHDNGGARYNSMANRGSFFERGGSQLGGRVGPRETLIQSLRTKGAGELFIKTLQTKHGTRRKGEEVGGGGAKVMPLIEVAAGEGGGVNEKNESQENENNEGEDGNEGKGDEETRGPESIQ</sequence>
<feature type="region of interest" description="Disordered" evidence="3">
    <location>
        <begin position="1920"/>
        <end position="1943"/>
    </location>
</feature>
<evidence type="ECO:0000256" key="2">
    <source>
        <dbReference type="SAM" id="Coils"/>
    </source>
</evidence>
<gene>
    <name evidence="6" type="ORF">TrVE_jg1832</name>
</gene>
<evidence type="ECO:0000256" key="5">
    <source>
        <dbReference type="SAM" id="SignalP"/>
    </source>
</evidence>
<feature type="compositionally biased region" description="Acidic residues" evidence="3">
    <location>
        <begin position="1934"/>
        <end position="1943"/>
    </location>
</feature>
<keyword evidence="4" id="KW-0472">Membrane</keyword>
<keyword evidence="7" id="KW-1185">Reference proteome</keyword>
<feature type="transmembrane region" description="Helical" evidence="4">
    <location>
        <begin position="2823"/>
        <end position="2843"/>
    </location>
</feature>
<dbReference type="Proteomes" id="UP001165160">
    <property type="component" value="Unassembled WGS sequence"/>
</dbReference>
<accession>A0A9W7F3N4</accession>
<comment type="caution">
    <text evidence="6">The sequence shown here is derived from an EMBL/GenBank/DDBJ whole genome shotgun (WGS) entry which is preliminary data.</text>
</comment>
<evidence type="ECO:0000256" key="4">
    <source>
        <dbReference type="SAM" id="Phobius"/>
    </source>
</evidence>
<evidence type="ECO:0000256" key="1">
    <source>
        <dbReference type="PROSITE-ProRule" id="PRU00087"/>
    </source>
</evidence>
<keyword evidence="5" id="KW-0732">Signal</keyword>
<evidence type="ECO:0000313" key="6">
    <source>
        <dbReference type="EMBL" id="GMI00293.1"/>
    </source>
</evidence>
<feature type="chain" id="PRO_5040864409" evidence="5">
    <location>
        <begin position="24"/>
        <end position="3065"/>
    </location>
</feature>
<evidence type="ECO:0000313" key="7">
    <source>
        <dbReference type="Proteomes" id="UP001165160"/>
    </source>
</evidence>
<dbReference type="PROSITE" id="PS50194">
    <property type="entry name" value="FILAMIN_REPEAT"/>
    <property type="match status" value="1"/>
</dbReference>
<keyword evidence="2" id="KW-0175">Coiled coil</keyword>
<reference evidence="7" key="1">
    <citation type="journal article" date="2023" name="Commun. Biol.">
        <title>Genome analysis of Parmales, the sister group of diatoms, reveals the evolutionary specialization of diatoms from phago-mixotrophs to photoautotrophs.</title>
        <authorList>
            <person name="Ban H."/>
            <person name="Sato S."/>
            <person name="Yoshikawa S."/>
            <person name="Yamada K."/>
            <person name="Nakamura Y."/>
            <person name="Ichinomiya M."/>
            <person name="Sato N."/>
            <person name="Blanc-Mathieu R."/>
            <person name="Endo H."/>
            <person name="Kuwata A."/>
            <person name="Ogata H."/>
        </authorList>
    </citation>
    <scope>NUCLEOTIDE SEQUENCE [LARGE SCALE GENOMIC DNA]</scope>
    <source>
        <strain evidence="7">NIES 3699</strain>
    </source>
</reference>
<feature type="repeat" description="Filamin" evidence="1">
    <location>
        <begin position="2472"/>
        <end position="2494"/>
    </location>
</feature>
<keyword evidence="4" id="KW-0812">Transmembrane</keyword>
<proteinExistence type="predicted"/>
<feature type="transmembrane region" description="Helical" evidence="4">
    <location>
        <begin position="2643"/>
        <end position="2662"/>
    </location>
</feature>
<feature type="transmembrane region" description="Helical" evidence="4">
    <location>
        <begin position="2719"/>
        <end position="2737"/>
    </location>
</feature>
<keyword evidence="4" id="KW-1133">Transmembrane helix</keyword>
<name>A0A9W7F3N4_9STRA</name>
<dbReference type="InterPro" id="IPR017868">
    <property type="entry name" value="Filamin/ABP280_repeat-like"/>
</dbReference>
<feature type="region of interest" description="Disordered" evidence="3">
    <location>
        <begin position="3024"/>
        <end position="3065"/>
    </location>
</feature>
<feature type="compositionally biased region" description="Acidic residues" evidence="3">
    <location>
        <begin position="3039"/>
        <end position="3049"/>
    </location>
</feature>
<organism evidence="6 7">
    <name type="scientific">Triparma verrucosa</name>
    <dbReference type="NCBI Taxonomy" id="1606542"/>
    <lineage>
        <taxon>Eukaryota</taxon>
        <taxon>Sar</taxon>
        <taxon>Stramenopiles</taxon>
        <taxon>Ochrophyta</taxon>
        <taxon>Bolidophyceae</taxon>
        <taxon>Parmales</taxon>
        <taxon>Triparmaceae</taxon>
        <taxon>Triparma</taxon>
    </lineage>
</organism>
<feature type="signal peptide" evidence="5">
    <location>
        <begin position="1"/>
        <end position="23"/>
    </location>
</feature>
<feature type="coiled-coil region" evidence="2">
    <location>
        <begin position="2895"/>
        <end position="2922"/>
    </location>
</feature>
<feature type="transmembrane region" description="Helical" evidence="4">
    <location>
        <begin position="2682"/>
        <end position="2707"/>
    </location>
</feature>
<protein>
    <submittedName>
        <fullName evidence="6">Uncharacterized protein</fullName>
    </submittedName>
</protein>
<evidence type="ECO:0000256" key="3">
    <source>
        <dbReference type="SAM" id="MobiDB-lite"/>
    </source>
</evidence>
<dbReference type="EMBL" id="BRXX01000246">
    <property type="protein sequence ID" value="GMI00293.1"/>
    <property type="molecule type" value="Genomic_DNA"/>
</dbReference>